<dbReference type="Pfam" id="PF00535">
    <property type="entry name" value="Glycos_transf_2"/>
    <property type="match status" value="1"/>
</dbReference>
<dbReference type="Gene3D" id="3.90.550.10">
    <property type="entry name" value="Spore Coat Polysaccharide Biosynthesis Protein SpsA, Chain A"/>
    <property type="match status" value="1"/>
</dbReference>
<dbReference type="EMBL" id="FOAN01000001">
    <property type="protein sequence ID" value="SEK48460.1"/>
    <property type="molecule type" value="Genomic_DNA"/>
</dbReference>
<accession>A0A1H7HHQ6</accession>
<dbReference type="CDD" id="cd04186">
    <property type="entry name" value="GT_2_like_c"/>
    <property type="match status" value="1"/>
</dbReference>
<name>A0A1H7HHQ6_9HYPH</name>
<protein>
    <submittedName>
        <fullName evidence="2">Glycosyltransferase, GT2 family</fullName>
    </submittedName>
</protein>
<dbReference type="AlphaFoldDB" id="A0A1H7HHQ6"/>
<keyword evidence="3" id="KW-1185">Reference proteome</keyword>
<dbReference type="InterPro" id="IPR001173">
    <property type="entry name" value="Glyco_trans_2-like"/>
</dbReference>
<keyword evidence="2" id="KW-0808">Transferase</keyword>
<sequence length="308" mass="32672">MQAMSHSATDVTAIVVSFDSEQVLPACLAALAGEGVATIVVDNASSDASPELAERHGARVLRNERNEGYGRANNQGARAAATPFVLIVNPDLEIQPGAVAALVAAAEAYPDAAAFAPRLVEPSGRVFLQPRSLLSPDHLNRARRIVLPEGDACLPFLSGACLLLRREVFLGLGGFDPAIFLFYEDDDLCRRLREAGHALIHVDGAGARHGRGKSSAPSPQRRFTARWHLAWSEHHVARKWGLPLPGSGKIAENLAKAIGYGLILNRDKMYAHAGSALGALAGRAGRSALARQGLSEQPLLAGTDPVLR</sequence>
<evidence type="ECO:0000313" key="2">
    <source>
        <dbReference type="EMBL" id="SEK48460.1"/>
    </source>
</evidence>
<proteinExistence type="predicted"/>
<dbReference type="GO" id="GO:0016740">
    <property type="term" value="F:transferase activity"/>
    <property type="evidence" value="ECO:0007669"/>
    <property type="project" value="UniProtKB-KW"/>
</dbReference>
<dbReference type="Proteomes" id="UP000199664">
    <property type="component" value="Unassembled WGS sequence"/>
</dbReference>
<dbReference type="InterPro" id="IPR029044">
    <property type="entry name" value="Nucleotide-diphossugar_trans"/>
</dbReference>
<evidence type="ECO:0000259" key="1">
    <source>
        <dbReference type="Pfam" id="PF00535"/>
    </source>
</evidence>
<dbReference type="STRING" id="1036779.SAMN04515666_101633"/>
<reference evidence="3" key="1">
    <citation type="submission" date="2016-10" db="EMBL/GenBank/DDBJ databases">
        <authorList>
            <person name="Varghese N."/>
            <person name="Submissions S."/>
        </authorList>
    </citation>
    <scope>NUCLEOTIDE SEQUENCE [LARGE SCALE GENOMIC DNA]</scope>
    <source>
        <strain evidence="3">LMG 26383,CCUG 61248,R- 45681</strain>
    </source>
</reference>
<dbReference type="PANTHER" id="PTHR43179">
    <property type="entry name" value="RHAMNOSYLTRANSFERASE WBBL"/>
    <property type="match status" value="1"/>
</dbReference>
<dbReference type="SUPFAM" id="SSF53448">
    <property type="entry name" value="Nucleotide-diphospho-sugar transferases"/>
    <property type="match status" value="1"/>
</dbReference>
<organism evidence="2 3">
    <name type="scientific">Bosea lupini</name>
    <dbReference type="NCBI Taxonomy" id="1036779"/>
    <lineage>
        <taxon>Bacteria</taxon>
        <taxon>Pseudomonadati</taxon>
        <taxon>Pseudomonadota</taxon>
        <taxon>Alphaproteobacteria</taxon>
        <taxon>Hyphomicrobiales</taxon>
        <taxon>Boseaceae</taxon>
        <taxon>Bosea</taxon>
    </lineage>
</organism>
<evidence type="ECO:0000313" key="3">
    <source>
        <dbReference type="Proteomes" id="UP000199664"/>
    </source>
</evidence>
<gene>
    <name evidence="2" type="ORF">SAMN04515666_101633</name>
</gene>
<feature type="domain" description="Glycosyltransferase 2-like" evidence="1">
    <location>
        <begin position="13"/>
        <end position="169"/>
    </location>
</feature>
<dbReference type="PANTHER" id="PTHR43179:SF7">
    <property type="entry name" value="RHAMNOSYLTRANSFERASE WBBL"/>
    <property type="match status" value="1"/>
</dbReference>